<dbReference type="InterPro" id="IPR013657">
    <property type="entry name" value="SCL35B1-4/HUT1"/>
</dbReference>
<evidence type="ECO:0000313" key="8">
    <source>
        <dbReference type="EMBL" id="RHZ80353.1"/>
    </source>
</evidence>
<keyword evidence="2" id="KW-0813">Transport</keyword>
<keyword evidence="6 7" id="KW-0472">Membrane</keyword>
<dbReference type="InterPro" id="IPR037185">
    <property type="entry name" value="EmrE-like"/>
</dbReference>
<accession>A0A397J5L3</accession>
<evidence type="ECO:0000256" key="7">
    <source>
        <dbReference type="SAM" id="Phobius"/>
    </source>
</evidence>
<evidence type="ECO:0000256" key="3">
    <source>
        <dbReference type="ARBA" id="ARBA00022597"/>
    </source>
</evidence>
<gene>
    <name evidence="8" type="ORF">Glove_137g60</name>
</gene>
<evidence type="ECO:0000256" key="5">
    <source>
        <dbReference type="ARBA" id="ARBA00022989"/>
    </source>
</evidence>
<dbReference type="GO" id="GO:0016020">
    <property type="term" value="C:membrane"/>
    <property type="evidence" value="ECO:0007669"/>
    <property type="project" value="UniProtKB-SubCell"/>
</dbReference>
<dbReference type="AlphaFoldDB" id="A0A397J5L3"/>
<dbReference type="SUPFAM" id="SSF103481">
    <property type="entry name" value="Multidrug resistance efflux transporter EmrE"/>
    <property type="match status" value="1"/>
</dbReference>
<name>A0A397J5L3_9GLOM</name>
<dbReference type="GO" id="GO:0055085">
    <property type="term" value="P:transmembrane transport"/>
    <property type="evidence" value="ECO:0007669"/>
    <property type="project" value="InterPro"/>
</dbReference>
<sequence length="94" mass="10401">MNVLTQYVCVSGVHRLNSISTALTLNLVLNLRKFVSLVISVWFFDNEFHIGMAIGGFLVFTGTILYSIGGNRSSIKLETSTSSTNRTIETKKDI</sequence>
<feature type="transmembrane region" description="Helical" evidence="7">
    <location>
        <begin position="50"/>
        <end position="68"/>
    </location>
</feature>
<evidence type="ECO:0000256" key="1">
    <source>
        <dbReference type="ARBA" id="ARBA00004141"/>
    </source>
</evidence>
<keyword evidence="9" id="KW-1185">Reference proteome</keyword>
<dbReference type="OrthoDB" id="999962at2759"/>
<evidence type="ECO:0000256" key="2">
    <source>
        <dbReference type="ARBA" id="ARBA00022448"/>
    </source>
</evidence>
<protein>
    <submittedName>
        <fullName evidence="8">Uncharacterized protein</fullName>
    </submittedName>
</protein>
<evidence type="ECO:0000313" key="9">
    <source>
        <dbReference type="Proteomes" id="UP000266861"/>
    </source>
</evidence>
<dbReference type="Proteomes" id="UP000266861">
    <property type="component" value="Unassembled WGS sequence"/>
</dbReference>
<comment type="caution">
    <text evidence="8">The sequence shown here is derived from an EMBL/GenBank/DDBJ whole genome shotgun (WGS) entry which is preliminary data.</text>
</comment>
<proteinExistence type="predicted"/>
<reference evidence="8 9" key="1">
    <citation type="submission" date="2018-08" db="EMBL/GenBank/DDBJ databases">
        <title>Genome and evolution of the arbuscular mycorrhizal fungus Diversispora epigaea (formerly Glomus versiforme) and its bacterial endosymbionts.</title>
        <authorList>
            <person name="Sun X."/>
            <person name="Fei Z."/>
            <person name="Harrison M."/>
        </authorList>
    </citation>
    <scope>NUCLEOTIDE SEQUENCE [LARGE SCALE GENOMIC DNA]</scope>
    <source>
        <strain evidence="8 9">IT104</strain>
    </source>
</reference>
<keyword evidence="4 7" id="KW-0812">Transmembrane</keyword>
<keyword evidence="3" id="KW-0762">Sugar transport</keyword>
<evidence type="ECO:0000256" key="6">
    <source>
        <dbReference type="ARBA" id="ARBA00023136"/>
    </source>
</evidence>
<feature type="transmembrane region" description="Helical" evidence="7">
    <location>
        <begin position="23"/>
        <end position="44"/>
    </location>
</feature>
<dbReference type="EMBL" id="PQFF01000128">
    <property type="protein sequence ID" value="RHZ80353.1"/>
    <property type="molecule type" value="Genomic_DNA"/>
</dbReference>
<comment type="subcellular location">
    <subcellularLocation>
        <location evidence="1">Membrane</location>
        <topology evidence="1">Multi-pass membrane protein</topology>
    </subcellularLocation>
</comment>
<keyword evidence="5 7" id="KW-1133">Transmembrane helix</keyword>
<dbReference type="Pfam" id="PF08449">
    <property type="entry name" value="UAA"/>
    <property type="match status" value="1"/>
</dbReference>
<evidence type="ECO:0000256" key="4">
    <source>
        <dbReference type="ARBA" id="ARBA00022692"/>
    </source>
</evidence>
<organism evidence="8 9">
    <name type="scientific">Diversispora epigaea</name>
    <dbReference type="NCBI Taxonomy" id="1348612"/>
    <lineage>
        <taxon>Eukaryota</taxon>
        <taxon>Fungi</taxon>
        <taxon>Fungi incertae sedis</taxon>
        <taxon>Mucoromycota</taxon>
        <taxon>Glomeromycotina</taxon>
        <taxon>Glomeromycetes</taxon>
        <taxon>Diversisporales</taxon>
        <taxon>Diversisporaceae</taxon>
        <taxon>Diversispora</taxon>
    </lineage>
</organism>